<proteinExistence type="predicted"/>
<reference evidence="1 2" key="1">
    <citation type="submission" date="2018-06" db="EMBL/GenBank/DDBJ databases">
        <authorList>
            <consortium name="Pathogen Informatics"/>
            <person name="Doyle S."/>
        </authorList>
    </citation>
    <scope>NUCLEOTIDE SEQUENCE [LARGE SCALE GENOMIC DNA]</scope>
    <source>
        <strain evidence="1 2">NCTC12858</strain>
    </source>
</reference>
<dbReference type="AlphaFoldDB" id="A0A2X4PWP7"/>
<dbReference type="EMBL" id="LS483447">
    <property type="protein sequence ID" value="SQH72909.1"/>
    <property type="molecule type" value="Genomic_DNA"/>
</dbReference>
<evidence type="ECO:0000313" key="1">
    <source>
        <dbReference type="EMBL" id="SQH72909.1"/>
    </source>
</evidence>
<dbReference type="KEGG" id="pcre:NCTC12858_00744"/>
<name>A0A2X4PWP7_9PORP</name>
<sequence length="84" mass="9554">MQQSPVYVLRLGDGNRRSFALLLQRVFPLEKLFRATMPHFVVHSHEDIGGNSLKAVPLQSILRKVQTQVNQINPRVCTKISVCK</sequence>
<protein>
    <submittedName>
        <fullName evidence="1">Uncharacterized protein</fullName>
    </submittedName>
</protein>
<accession>A0A2X4PWP7</accession>
<dbReference type="Proteomes" id="UP000249300">
    <property type="component" value="Chromosome 1"/>
</dbReference>
<organism evidence="1 2">
    <name type="scientific">Porphyromonas crevioricanis</name>
    <dbReference type="NCBI Taxonomy" id="393921"/>
    <lineage>
        <taxon>Bacteria</taxon>
        <taxon>Pseudomonadati</taxon>
        <taxon>Bacteroidota</taxon>
        <taxon>Bacteroidia</taxon>
        <taxon>Bacteroidales</taxon>
        <taxon>Porphyromonadaceae</taxon>
        <taxon>Porphyromonas</taxon>
    </lineage>
</organism>
<gene>
    <name evidence="1" type="ORF">NCTC12858_00744</name>
</gene>
<keyword evidence="2" id="KW-1185">Reference proteome</keyword>
<evidence type="ECO:0000313" key="2">
    <source>
        <dbReference type="Proteomes" id="UP000249300"/>
    </source>
</evidence>